<evidence type="ECO:0000256" key="10">
    <source>
        <dbReference type="ARBA" id="ARBA00057735"/>
    </source>
</evidence>
<evidence type="ECO:0000259" key="12">
    <source>
        <dbReference type="Pfam" id="PF02223"/>
    </source>
</evidence>
<dbReference type="AlphaFoldDB" id="A0A179IQP6"/>
<evidence type="ECO:0000256" key="4">
    <source>
        <dbReference type="ARBA" id="ARBA00022679"/>
    </source>
</evidence>
<dbReference type="PROSITE" id="PS01331">
    <property type="entry name" value="THYMIDYLATE_KINASE"/>
    <property type="match status" value="1"/>
</dbReference>
<reference evidence="14 15" key="1">
    <citation type="submission" date="2015-09" db="EMBL/GenBank/DDBJ databases">
        <title>Draft genome sequence of Hydrogenibacillus schlegelii DSM 2000.</title>
        <authorList>
            <person name="Hemp J."/>
        </authorList>
    </citation>
    <scope>NUCLEOTIDE SEQUENCE [LARGE SCALE GENOMIC DNA]</scope>
    <source>
        <strain evidence="14 15">MA 48</strain>
    </source>
</reference>
<organism evidence="14 15">
    <name type="scientific">Hydrogenibacillus schlegelii</name>
    <name type="common">Bacillus schlegelii</name>
    <dbReference type="NCBI Taxonomy" id="1484"/>
    <lineage>
        <taxon>Bacteria</taxon>
        <taxon>Bacillati</taxon>
        <taxon>Bacillota</taxon>
        <taxon>Bacilli</taxon>
        <taxon>Bacillales</taxon>
        <taxon>Bacillales Family X. Incertae Sedis</taxon>
        <taxon>Hydrogenibacillus</taxon>
    </lineage>
</organism>
<keyword evidence="8 11" id="KW-0067">ATP-binding</keyword>
<dbReference type="SUPFAM" id="SSF52540">
    <property type="entry name" value="P-loop containing nucleoside triphosphate hydrolases"/>
    <property type="match status" value="1"/>
</dbReference>
<dbReference type="InterPro" id="IPR039430">
    <property type="entry name" value="Thymidylate_kin-like_dom"/>
</dbReference>
<dbReference type="PANTHER" id="PTHR10344:SF4">
    <property type="entry name" value="UMP-CMP KINASE 2, MITOCHONDRIAL"/>
    <property type="match status" value="1"/>
</dbReference>
<dbReference type="Proteomes" id="UP000748108">
    <property type="component" value="Unassembled WGS sequence"/>
</dbReference>
<proteinExistence type="inferred from homology"/>
<dbReference type="Gene3D" id="3.40.50.300">
    <property type="entry name" value="P-loop containing nucleotide triphosphate hydrolases"/>
    <property type="match status" value="1"/>
</dbReference>
<dbReference type="FunFam" id="3.40.50.300:FF:000225">
    <property type="entry name" value="Thymidylate kinase"/>
    <property type="match status" value="1"/>
</dbReference>
<dbReference type="GO" id="GO:0006235">
    <property type="term" value="P:dTTP biosynthetic process"/>
    <property type="evidence" value="ECO:0007669"/>
    <property type="project" value="UniProtKB-UniRule"/>
</dbReference>
<dbReference type="STRING" id="1484.SA87_06920"/>
<dbReference type="PANTHER" id="PTHR10344">
    <property type="entry name" value="THYMIDYLATE KINASE"/>
    <property type="match status" value="1"/>
</dbReference>
<evidence type="ECO:0000256" key="3">
    <source>
        <dbReference type="ARBA" id="ARBA00017144"/>
    </source>
</evidence>
<evidence type="ECO:0000256" key="7">
    <source>
        <dbReference type="ARBA" id="ARBA00022777"/>
    </source>
</evidence>
<dbReference type="NCBIfam" id="TIGR00041">
    <property type="entry name" value="DTMP_kinase"/>
    <property type="match status" value="1"/>
</dbReference>
<keyword evidence="4 11" id="KW-0808">Transferase</keyword>
<evidence type="ECO:0000313" key="15">
    <source>
        <dbReference type="Proteomes" id="UP000243024"/>
    </source>
</evidence>
<dbReference type="EC" id="2.7.4.9" evidence="2 11"/>
<dbReference type="InterPro" id="IPR027417">
    <property type="entry name" value="P-loop_NTPase"/>
</dbReference>
<dbReference type="GO" id="GO:0006233">
    <property type="term" value="P:dTDP biosynthetic process"/>
    <property type="evidence" value="ECO:0007669"/>
    <property type="project" value="InterPro"/>
</dbReference>
<evidence type="ECO:0000256" key="8">
    <source>
        <dbReference type="ARBA" id="ARBA00022840"/>
    </source>
</evidence>
<dbReference type="CDD" id="cd01672">
    <property type="entry name" value="TMPK"/>
    <property type="match status" value="1"/>
</dbReference>
<comment type="caution">
    <text evidence="14">The sequence shown here is derived from an EMBL/GenBank/DDBJ whole genome shotgun (WGS) entry which is preliminary data.</text>
</comment>
<dbReference type="Pfam" id="PF02223">
    <property type="entry name" value="Thymidylate_kin"/>
    <property type="match status" value="1"/>
</dbReference>
<comment type="similarity">
    <text evidence="1 11">Belongs to the thymidylate kinase family.</text>
</comment>
<dbReference type="GO" id="GO:0006227">
    <property type="term" value="P:dUDP biosynthetic process"/>
    <property type="evidence" value="ECO:0007669"/>
    <property type="project" value="TreeGrafter"/>
</dbReference>
<keyword evidence="15" id="KW-1185">Reference proteome</keyword>
<comment type="function">
    <text evidence="10 11">Phosphorylation of dTMP to form dTDP in both de novo and salvage pathways of dTTP synthesis.</text>
</comment>
<evidence type="ECO:0000256" key="11">
    <source>
        <dbReference type="HAMAP-Rule" id="MF_00165"/>
    </source>
</evidence>
<dbReference type="Proteomes" id="UP000243024">
    <property type="component" value="Unassembled WGS sequence"/>
</dbReference>
<keyword evidence="7 11" id="KW-0418">Kinase</keyword>
<keyword evidence="5 11" id="KW-0545">Nucleotide biosynthesis</keyword>
<dbReference type="InterPro" id="IPR018095">
    <property type="entry name" value="Thymidylate_kin_CS"/>
</dbReference>
<evidence type="ECO:0000313" key="13">
    <source>
        <dbReference type="EMBL" id="MBT9282148.1"/>
    </source>
</evidence>
<feature type="domain" description="Thymidylate kinase-like" evidence="12">
    <location>
        <begin position="4"/>
        <end position="193"/>
    </location>
</feature>
<feature type="binding site" evidence="11">
    <location>
        <begin position="6"/>
        <end position="13"/>
    </location>
    <ligand>
        <name>ATP</name>
        <dbReference type="ChEBI" id="CHEBI:30616"/>
    </ligand>
</feature>
<name>A0A179IQP6_HYDSH</name>
<reference evidence="13" key="2">
    <citation type="journal article" date="2021" name="Microbiology">
        <title>Metagenomic Analysis of the Microbial Community in the Underground Coal Fire Area (Kemerovo Region, Russia) Revealed Predominance of Thermophilic Members of the Phyla Deinococcus-thermus, Aquificae, and Firmicutes.</title>
        <authorList>
            <person name="Kadnikov V."/>
            <person name="Mardanov A.V."/>
            <person name="Beletsky A.V."/>
            <person name="Karnachuk O.V."/>
            <person name="Ravin N.V."/>
        </authorList>
    </citation>
    <scope>NUCLEOTIDE SEQUENCE</scope>
    <source>
        <strain evidence="13">RBS10-49</strain>
    </source>
</reference>
<dbReference type="GO" id="GO:0004798">
    <property type="term" value="F:dTMP kinase activity"/>
    <property type="evidence" value="ECO:0007669"/>
    <property type="project" value="UniProtKB-UniRule"/>
</dbReference>
<evidence type="ECO:0000256" key="9">
    <source>
        <dbReference type="ARBA" id="ARBA00048743"/>
    </source>
</evidence>
<dbReference type="EMBL" id="JXBB01000023">
    <property type="protein sequence ID" value="OAR04182.1"/>
    <property type="molecule type" value="Genomic_DNA"/>
</dbReference>
<dbReference type="HAMAP" id="MF_00165">
    <property type="entry name" value="Thymidylate_kinase"/>
    <property type="match status" value="1"/>
</dbReference>
<comment type="catalytic activity">
    <reaction evidence="9 11">
        <text>dTMP + ATP = dTDP + ADP</text>
        <dbReference type="Rhea" id="RHEA:13517"/>
        <dbReference type="ChEBI" id="CHEBI:30616"/>
        <dbReference type="ChEBI" id="CHEBI:58369"/>
        <dbReference type="ChEBI" id="CHEBI:63528"/>
        <dbReference type="ChEBI" id="CHEBI:456216"/>
        <dbReference type="EC" id="2.7.4.9"/>
    </reaction>
</comment>
<sequence length="205" mass="22028">MIALEGIEGAGKTTVAERLAARLQALGHAVVRTREPGGVPLAEKIRALLLDEAGEALDAGAEALLFAAARRLHVREIIAPALAAGRFVLVDRYIDSSLVYQGLVGGAGVEAVRAINAFAVGDYFPAVTVLLDLDPDEALRRLAADRRRAASRFDRRPPAFHRRVRDGYLRLAREAPERFIVVDAGAPLEAVVEAAFSALRARYGL</sequence>
<gene>
    <name evidence="11 13" type="primary">tmk</name>
    <name evidence="13" type="ORF">KM312_05765</name>
    <name evidence="14" type="ORF">SA87_06920</name>
</gene>
<evidence type="ECO:0000256" key="2">
    <source>
        <dbReference type="ARBA" id="ARBA00012980"/>
    </source>
</evidence>
<dbReference type="EMBL" id="JAHHQF010000050">
    <property type="protein sequence ID" value="MBT9282148.1"/>
    <property type="molecule type" value="Genomic_DNA"/>
</dbReference>
<evidence type="ECO:0000256" key="6">
    <source>
        <dbReference type="ARBA" id="ARBA00022741"/>
    </source>
</evidence>
<keyword evidence="6 11" id="KW-0547">Nucleotide-binding</keyword>
<evidence type="ECO:0000256" key="5">
    <source>
        <dbReference type="ARBA" id="ARBA00022727"/>
    </source>
</evidence>
<evidence type="ECO:0000313" key="14">
    <source>
        <dbReference type="EMBL" id="OAR04182.1"/>
    </source>
</evidence>
<protein>
    <recommendedName>
        <fullName evidence="3 11">Thymidylate kinase</fullName>
        <ecNumber evidence="2 11">2.7.4.9</ecNumber>
    </recommendedName>
    <alternativeName>
        <fullName evidence="11">dTMP kinase</fullName>
    </alternativeName>
</protein>
<evidence type="ECO:0000256" key="1">
    <source>
        <dbReference type="ARBA" id="ARBA00009776"/>
    </source>
</evidence>
<dbReference type="GO" id="GO:0005829">
    <property type="term" value="C:cytosol"/>
    <property type="evidence" value="ECO:0007669"/>
    <property type="project" value="TreeGrafter"/>
</dbReference>
<dbReference type="OrthoDB" id="9774907at2"/>
<accession>A0A179IQP6</accession>
<dbReference type="InterPro" id="IPR018094">
    <property type="entry name" value="Thymidylate_kinase"/>
</dbReference>
<dbReference type="GO" id="GO:0005524">
    <property type="term" value="F:ATP binding"/>
    <property type="evidence" value="ECO:0007669"/>
    <property type="project" value="UniProtKB-UniRule"/>
</dbReference>